<dbReference type="EMBL" id="JAMXLY010000034">
    <property type="protein sequence ID" value="MCO6025994.1"/>
    <property type="molecule type" value="Genomic_DNA"/>
</dbReference>
<dbReference type="RefSeq" id="WP_252761350.1">
    <property type="nucleotide sequence ID" value="NZ_JAMXLY010000034.1"/>
</dbReference>
<dbReference type="Gene3D" id="1.25.40.390">
    <property type="match status" value="1"/>
</dbReference>
<name>A0ABT1BY20_9BACT</name>
<organism evidence="1 2">
    <name type="scientific">Segatella cerevisiae</name>
    <dbReference type="NCBI Taxonomy" id="2053716"/>
    <lineage>
        <taxon>Bacteria</taxon>
        <taxon>Pseudomonadati</taxon>
        <taxon>Bacteroidota</taxon>
        <taxon>Bacteroidia</taxon>
        <taxon>Bacteroidales</taxon>
        <taxon>Prevotellaceae</taxon>
        <taxon>Segatella</taxon>
    </lineage>
</organism>
<proteinExistence type="predicted"/>
<keyword evidence="2" id="KW-1185">Reference proteome</keyword>
<protein>
    <submittedName>
        <fullName evidence="1">RagB/SusD family nutrient uptake outer membrane protein</fullName>
    </submittedName>
</protein>
<reference evidence="1 2" key="1">
    <citation type="submission" date="2022-06" db="EMBL/GenBank/DDBJ databases">
        <title>A taxonomic note on the genus Prevotella: Description of four novel genera and emended description of the genera Hallella and Xylanibacter.</title>
        <authorList>
            <person name="Hitch T.C.A."/>
        </authorList>
    </citation>
    <scope>NUCLEOTIDE SEQUENCE [LARGE SCALE GENOMIC DNA]</scope>
    <source>
        <strain evidence="1 2">DSM 100619</strain>
    </source>
</reference>
<evidence type="ECO:0000313" key="2">
    <source>
        <dbReference type="Proteomes" id="UP001204015"/>
    </source>
</evidence>
<gene>
    <name evidence="1" type="ORF">NG821_09110</name>
</gene>
<comment type="caution">
    <text evidence="1">The sequence shown here is derived from an EMBL/GenBank/DDBJ whole genome shotgun (WGS) entry which is preliminary data.</text>
</comment>
<evidence type="ECO:0000313" key="1">
    <source>
        <dbReference type="EMBL" id="MCO6025994.1"/>
    </source>
</evidence>
<sequence length="384" mass="45064">MGAAWIMKNEYQTFILPKLNVQNLSRTCIGSNNIAISWDDQHISALLNDFKDNITRFFHLVSPNENRWENKRNDFIKKFKSYNPISLNNQVENSKRTTDEKIQRSSVQQEQAVSTNPEKLYNEVDIQADIHKIHEKLFLFERGQIKLESIRLNKIHQRIDSGSPLIEEVWNNGFHALKQCDDLTQKLQKVNKFCIDKYLTEINFIEVFIYYNMAMLWGKLPFEISHSYIMQSKPQEARFIYMECLKLLSTLKSLQGFDRDFELLIDILYSELFLSLGEYDQAIIHLKDVKITSEDKIFTLSSSDSSSRIDIYTKEYVDSLKNEAMINDTLQMWMKRVSAYGTWAALKRINKAQSILGIKNEELLFPIPYKELCINPYITQNPGY</sequence>
<accession>A0ABT1BY20</accession>
<dbReference type="Proteomes" id="UP001204015">
    <property type="component" value="Unassembled WGS sequence"/>
</dbReference>